<protein>
    <submittedName>
        <fullName evidence="2">Uncharacterized protein</fullName>
    </submittedName>
</protein>
<dbReference type="AlphaFoldDB" id="A0A0C1UTT7"/>
<gene>
    <name evidence="1" type="ORF">A946_00120</name>
    <name evidence="2" type="ORF">kam1_1647</name>
</gene>
<evidence type="ECO:0000313" key="1">
    <source>
        <dbReference type="EMBL" id="KIE59183.1"/>
    </source>
</evidence>
<dbReference type="Proteomes" id="UP000315925">
    <property type="component" value="Chromosome"/>
</dbReference>
<dbReference type="EMBL" id="JQNX01000001">
    <property type="protein sequence ID" value="KIE59183.1"/>
    <property type="molecule type" value="Genomic_DNA"/>
</dbReference>
<reference evidence="4" key="3">
    <citation type="submission" date="2019-03" db="EMBL/GenBank/DDBJ databases">
        <title>Complete genome of Methylacidiphilum kamchatkense Kam1.</title>
        <authorList>
            <person name="Kruse T."/>
            <person name="Murarilal Ratnadevi C."/>
            <person name="Erikstad H.-A."/>
            <person name="Birkeland N.-K."/>
        </authorList>
    </citation>
    <scope>NUCLEOTIDE SEQUENCE [LARGE SCALE GENOMIC DNA]</scope>
    <source>
        <strain evidence="4">kam1</strain>
    </source>
</reference>
<reference evidence="1 3" key="1">
    <citation type="submission" date="2014-08" db="EMBL/GenBank/DDBJ databases">
        <title>Methylacidiphilum kamchatkense strain Kam1 draft genome sequence.</title>
        <authorList>
            <person name="Birkeland N.-K."/>
            <person name="Erikstad H.A."/>
        </authorList>
    </citation>
    <scope>NUCLEOTIDE SEQUENCE [LARGE SCALE GENOMIC DNA]</scope>
    <source>
        <strain evidence="1 3">Kam1</strain>
    </source>
</reference>
<name>A0A0C1UTT7_9BACT</name>
<organism evidence="2 4">
    <name type="scientific">Methylacidiphilum kamchatkense Kam1</name>
    <dbReference type="NCBI Taxonomy" id="1202785"/>
    <lineage>
        <taxon>Bacteria</taxon>
        <taxon>Pseudomonadati</taxon>
        <taxon>Verrucomicrobiota</taxon>
        <taxon>Methylacidiphilae</taxon>
        <taxon>Methylacidiphilales</taxon>
        <taxon>Methylacidiphilaceae</taxon>
        <taxon>Methylacidiphilum (ex Ratnadevi et al. 2023)</taxon>
    </lineage>
</organism>
<evidence type="ECO:0000313" key="3">
    <source>
        <dbReference type="Proteomes" id="UP000031594"/>
    </source>
</evidence>
<evidence type="ECO:0000313" key="2">
    <source>
        <dbReference type="EMBL" id="QDQ42862.1"/>
    </source>
</evidence>
<dbReference type="EMBL" id="CP037899">
    <property type="protein sequence ID" value="QDQ42862.1"/>
    <property type="molecule type" value="Genomic_DNA"/>
</dbReference>
<dbReference type="STRING" id="1202785.A946_00120"/>
<reference evidence="2" key="2">
    <citation type="journal article" date="2019" name="BMC Genomics">
        <title>Complete genome sequence analysis of the thermoacidophilic verrucomicrobial methanotroph 'Candidatus Methylacidiphilum kamchatkense' strain Kam1 and comparison with its closest relatives.</title>
        <authorList>
            <person name="Kruse T."/>
            <person name="Ratnadevi C.M."/>
            <person name="Erikstad H.A."/>
            <person name="Birkeland N.K."/>
        </authorList>
    </citation>
    <scope>NUCLEOTIDE SEQUENCE</scope>
    <source>
        <strain evidence="2">Kam1</strain>
    </source>
</reference>
<evidence type="ECO:0000313" key="4">
    <source>
        <dbReference type="Proteomes" id="UP000315925"/>
    </source>
</evidence>
<dbReference type="Proteomes" id="UP000031594">
    <property type="component" value="Unassembled WGS sequence"/>
</dbReference>
<dbReference type="KEGG" id="mkc:kam1_1647"/>
<sequence>MLNILLNDASLRNKMGKASTEIIKNYSIQKIADQLVFAFRKTMRLKNKRKLGSELNVKLHQDLEAY</sequence>
<accession>A0A0C1UTT7</accession>
<proteinExistence type="predicted"/>
<keyword evidence="3" id="KW-1185">Reference proteome</keyword>